<name>A0AAV5DI23_ELECO</name>
<accession>A0AAV5DI23</accession>
<reference evidence="1" key="2">
    <citation type="submission" date="2021-12" db="EMBL/GenBank/DDBJ databases">
        <title>Resequencing data analysis of finger millet.</title>
        <authorList>
            <person name="Hatakeyama M."/>
            <person name="Aluri S."/>
            <person name="Balachadran M.T."/>
            <person name="Sivarajan S.R."/>
            <person name="Poveda L."/>
            <person name="Shimizu-Inatsugi R."/>
            <person name="Schlapbach R."/>
            <person name="Sreeman S.M."/>
            <person name="Shimizu K.K."/>
        </authorList>
    </citation>
    <scope>NUCLEOTIDE SEQUENCE</scope>
</reference>
<sequence length="194" mass="21462">MEAATALYPNVAQPAEDIDEAVCIALQVSATLAFLVSIYEAPSSLRGEFIDTISARLMCKDMGDAAKKLMLALGSNIEEQWVRSVNLGITNWTVECLRSGGAPASLPTVFSYAVSATKLWKVQVYCPVAGMIMEQPSHQTEDEKLLFSLNYHQLECVIQFVCRVSIKKNWIDVVINVDNIRSLQHSTFFTILLA</sequence>
<evidence type="ECO:0000313" key="1">
    <source>
        <dbReference type="EMBL" id="GJN09866.1"/>
    </source>
</evidence>
<gene>
    <name evidence="1" type="primary">ga27912</name>
    <name evidence="1" type="ORF">PR202_ga27912</name>
</gene>
<evidence type="ECO:0000313" key="2">
    <source>
        <dbReference type="Proteomes" id="UP001054889"/>
    </source>
</evidence>
<keyword evidence="2" id="KW-1185">Reference proteome</keyword>
<dbReference type="PANTHER" id="PTHR31439:SF3">
    <property type="entry name" value="OS07G0231800 PROTEIN"/>
    <property type="match status" value="1"/>
</dbReference>
<reference evidence="1" key="1">
    <citation type="journal article" date="2018" name="DNA Res.">
        <title>Multiple hybrid de novo genome assembly of finger millet, an orphan allotetraploid crop.</title>
        <authorList>
            <person name="Hatakeyama M."/>
            <person name="Aluri S."/>
            <person name="Balachadran M.T."/>
            <person name="Sivarajan S.R."/>
            <person name="Patrignani A."/>
            <person name="Gruter S."/>
            <person name="Poveda L."/>
            <person name="Shimizu-Inatsugi R."/>
            <person name="Baeten J."/>
            <person name="Francoijs K.J."/>
            <person name="Nataraja K.N."/>
            <person name="Reddy Y.A.N."/>
            <person name="Phadnis S."/>
            <person name="Ravikumar R.L."/>
            <person name="Schlapbach R."/>
            <person name="Sreeman S.M."/>
            <person name="Shimizu K.K."/>
        </authorList>
    </citation>
    <scope>NUCLEOTIDE SEQUENCE</scope>
</reference>
<protein>
    <submittedName>
        <fullName evidence="1">Uncharacterized protein</fullName>
    </submittedName>
</protein>
<dbReference type="AlphaFoldDB" id="A0AAV5DI23"/>
<dbReference type="PANTHER" id="PTHR31439">
    <property type="entry name" value="EXPRESSED PROTEIN"/>
    <property type="match status" value="1"/>
</dbReference>
<proteinExistence type="predicted"/>
<organism evidence="1 2">
    <name type="scientific">Eleusine coracana subsp. coracana</name>
    <dbReference type="NCBI Taxonomy" id="191504"/>
    <lineage>
        <taxon>Eukaryota</taxon>
        <taxon>Viridiplantae</taxon>
        <taxon>Streptophyta</taxon>
        <taxon>Embryophyta</taxon>
        <taxon>Tracheophyta</taxon>
        <taxon>Spermatophyta</taxon>
        <taxon>Magnoliopsida</taxon>
        <taxon>Liliopsida</taxon>
        <taxon>Poales</taxon>
        <taxon>Poaceae</taxon>
        <taxon>PACMAD clade</taxon>
        <taxon>Chloridoideae</taxon>
        <taxon>Cynodonteae</taxon>
        <taxon>Eleusininae</taxon>
        <taxon>Eleusine</taxon>
    </lineage>
</organism>
<dbReference type="Proteomes" id="UP001054889">
    <property type="component" value="Unassembled WGS sequence"/>
</dbReference>
<dbReference type="EMBL" id="BQKI01000017">
    <property type="protein sequence ID" value="GJN09866.1"/>
    <property type="molecule type" value="Genomic_DNA"/>
</dbReference>
<comment type="caution">
    <text evidence="1">The sequence shown here is derived from an EMBL/GenBank/DDBJ whole genome shotgun (WGS) entry which is preliminary data.</text>
</comment>